<feature type="repeat" description="HEAT" evidence="9">
    <location>
        <begin position="498"/>
        <end position="532"/>
    </location>
</feature>
<dbReference type="InterPro" id="IPR048491">
    <property type="entry name" value="XMAP215_CLASP_TOG"/>
</dbReference>
<evidence type="ECO:0000256" key="1">
    <source>
        <dbReference type="ARBA" id="ARBA00004300"/>
    </source>
</evidence>
<dbReference type="InterPro" id="IPR021133">
    <property type="entry name" value="HEAT_type_2"/>
</dbReference>
<dbReference type="InterPro" id="IPR034085">
    <property type="entry name" value="TOG"/>
</dbReference>
<dbReference type="WBParaSite" id="maker-PairedContig_4955-snap-gene-0.6-mRNA-1">
    <property type="protein sequence ID" value="maker-PairedContig_4955-snap-gene-0.6-mRNA-1"/>
    <property type="gene ID" value="maker-PairedContig_4955-snap-gene-0.6"/>
</dbReference>
<feature type="domain" description="TOG" evidence="11">
    <location>
        <begin position="325"/>
        <end position="563"/>
    </location>
</feature>
<dbReference type="STRING" id="6293.A0A1I8EUQ9"/>
<sequence length="1511" mass="170367">YYKNFHGQAKVDLSWPSKSRFIVAKQKLNWIRYVSPIETIMDDWSLLSEVNVLVKLPEQFNEWLESKKWTERRDALQALINEMTKTPRLDPKVDYFSITQSLRNVLAKDANINVCALAAKCITGLANGLRMKFAQFATLYIPVIFERFKEKKPTLRDPLIECIDTIALTVNLDMLVDELSNCFNKPNPQIKLQACNFIYRVMKNYNQTSAPKKTIKAVTPILVKFTTDPDAEVREAACIGLGSIMRLTGDKVMNTFLGNLQEDKTKMKKICDSRDQATAEYNEEAMRKKESIPCGSTAVPSADAVVVGRMAAGDEACAQEIDPWDMLDPVDVLAKLPANFMEGIDSKKWVDRRDALQSLLVLCTENPKLCPKANYGEFVALLKKILEKDANINVCALAARCLTAFATGLRKKFAQYAVMVAPTIFEKFKEKKPVLRDPLIDCIDAVAASTTLEALAEDIQTALDKQNPHIKIQTNLFLYRVFKQHNPQTVPKKVLKLLAPIIVKLTSDSDPEVRDASYAALGAAMKAVGEKSCMVLLADIAEEKVKMAKIRDFCEKALQEAGTDVVSIMVQSMHKSNPLKPPAPGVGNSNVGEKTRSKEVVNEDNTEEKSSKTTRKEFETAKESEESMKPRDEFLVINKDKGIRLKDERNLRACFFVLKWNFDQPESEHIEQLKTLLGNVTQASLLTFLFNKDFKQQLKGIDILQSLITDCPESLISNSDLLLKWISLRFLETNPTVLLKVLDLTQGIFNLLLQHNEPFSDQEMYSFVPYLLLKLGEAKDSVRTPVRTIIQLVTELVSPPKIFPLIIEGLKTKNSRQRTECLQVLEQLLDTTGMAATTTPAQSLKQIAACIDDRDNNVRNAAINAIVVAWKEEGDRVFQLIGKINDKSKAMLDERIKRSGIVSKARGGPERIGTSTKRNANISVGIKGRGLRSDRSSSRMGRNTHRSNSVSRDSSPVEEKENNRTFTMQERDLGSHSDDNDGTRRRFALNLDLLKLDNNDGAVVYPEVDTNTLEMLEPIEPAIRKRKHQPQYSDRAESVSSLTSLESAAGDVDKKVEKKTTLLETSYVVHGVASMSQATATAAISQLQFLFGDPSNFRYVADRTDAVVQAIVTQSSIIRSRHLDDVSALDELNELVRTICHFLSSLIKETTTCSRISSEALKMLIQEFLYLLKDERMEQLKDIQSIFRSLNYLSIRICDNADPTACFLALCSMLTSALHDPRNKTVELINKCIYKQSELFLRDVPMNLDEIVKAIHIFMQEFRPRVDENKNIKNSLHSMELCIQRLVAGTKSSVIQHIGEIPNPDSSETVIYMRKCVRGLQNKSNQNSLASSAYGELPGQVVSSNYEESVRNLISKIVENPFGKGLRLLHTFLKMNPDARKVLEEELKKHFRMRGHTSKRLPYKDFITLHLKKMDLEDRETPEVMESIRAHREALRSYRQTGWWTGNAASALVTSTDENAKPMTVRRSFQRQPLEGAPENEPASPVPTKPKLTASDVEPLKQLLNMRRQQQ</sequence>
<dbReference type="Pfam" id="PF21041">
    <property type="entry name" value="XMAP215_CLASP_TOG"/>
    <property type="match status" value="3"/>
</dbReference>
<feature type="domain" description="TOG" evidence="11">
    <location>
        <begin position="661"/>
        <end position="905"/>
    </location>
</feature>
<reference evidence="12" key="1">
    <citation type="submission" date="2016-11" db="UniProtKB">
        <authorList>
            <consortium name="WormBaseParasite"/>
        </authorList>
    </citation>
    <scope>IDENTIFICATION</scope>
    <source>
        <strain evidence="12">pt0022</strain>
    </source>
</reference>
<proteinExistence type="inferred from homology"/>
<dbReference type="SMART" id="SM01349">
    <property type="entry name" value="TOG"/>
    <property type="match status" value="3"/>
</dbReference>
<feature type="compositionally biased region" description="Basic and acidic residues" evidence="10">
    <location>
        <begin position="955"/>
        <end position="982"/>
    </location>
</feature>
<feature type="region of interest" description="Disordered" evidence="10">
    <location>
        <begin position="902"/>
        <end position="982"/>
    </location>
</feature>
<comment type="similarity">
    <text evidence="8">Belongs to the TOG/XMAP215 family.</text>
</comment>
<dbReference type="GO" id="GO:0005874">
    <property type="term" value="C:microtubule"/>
    <property type="evidence" value="ECO:0007669"/>
    <property type="project" value="UniProtKB-ARBA"/>
</dbReference>
<feature type="domain" description="TOG" evidence="11">
    <location>
        <begin position="45"/>
        <end position="283"/>
    </location>
</feature>
<evidence type="ECO:0000256" key="7">
    <source>
        <dbReference type="ARBA" id="ARBA00023306"/>
    </source>
</evidence>
<feature type="region of interest" description="Disordered" evidence="10">
    <location>
        <begin position="575"/>
        <end position="625"/>
    </location>
</feature>
<dbReference type="PROSITE" id="PS50077">
    <property type="entry name" value="HEAT_REPEAT"/>
    <property type="match status" value="2"/>
</dbReference>
<protein>
    <recommendedName>
        <fullName evidence="11">TOG domain-containing protein</fullName>
    </recommendedName>
</protein>
<dbReference type="GO" id="GO:0051231">
    <property type="term" value="P:spindle elongation"/>
    <property type="evidence" value="ECO:0007669"/>
    <property type="project" value="UniProtKB-ARBA"/>
</dbReference>
<keyword evidence="5" id="KW-0498">Mitosis</keyword>
<dbReference type="InterPro" id="IPR045110">
    <property type="entry name" value="XMAP215"/>
</dbReference>
<name>A0A1I8EUQ9_WUCBA</name>
<dbReference type="GO" id="GO:0051301">
    <property type="term" value="P:cell division"/>
    <property type="evidence" value="ECO:0007669"/>
    <property type="project" value="UniProtKB-KW"/>
</dbReference>
<feature type="repeat" description="HEAT" evidence="9">
    <location>
        <begin position="218"/>
        <end position="256"/>
    </location>
</feature>
<evidence type="ECO:0000256" key="2">
    <source>
        <dbReference type="ARBA" id="ARBA00022490"/>
    </source>
</evidence>
<evidence type="ECO:0000256" key="8">
    <source>
        <dbReference type="ARBA" id="ARBA00025722"/>
    </source>
</evidence>
<feature type="compositionally biased region" description="Basic and acidic residues" evidence="10">
    <location>
        <begin position="593"/>
        <end position="625"/>
    </location>
</feature>
<dbReference type="FunFam" id="1.25.10.10:FF:000019">
    <property type="entry name" value="Cytoskeleton-associated protein 5"/>
    <property type="match status" value="2"/>
</dbReference>
<keyword evidence="7" id="KW-0131">Cell cycle</keyword>
<evidence type="ECO:0000256" key="4">
    <source>
        <dbReference type="ARBA" id="ARBA00022737"/>
    </source>
</evidence>
<feature type="region of interest" description="Disordered" evidence="10">
    <location>
        <begin position="1455"/>
        <end position="1511"/>
    </location>
</feature>
<dbReference type="GO" id="GO:0046785">
    <property type="term" value="P:microtubule polymerization"/>
    <property type="evidence" value="ECO:0007669"/>
    <property type="project" value="InterPro"/>
</dbReference>
<dbReference type="InterPro" id="IPR011989">
    <property type="entry name" value="ARM-like"/>
</dbReference>
<dbReference type="GO" id="GO:0051010">
    <property type="term" value="F:microtubule plus-end binding"/>
    <property type="evidence" value="ECO:0007669"/>
    <property type="project" value="InterPro"/>
</dbReference>
<keyword evidence="3" id="KW-0132">Cell division</keyword>
<organism evidence="12">
    <name type="scientific">Wuchereria bancrofti</name>
    <dbReference type="NCBI Taxonomy" id="6293"/>
    <lineage>
        <taxon>Eukaryota</taxon>
        <taxon>Metazoa</taxon>
        <taxon>Ecdysozoa</taxon>
        <taxon>Nematoda</taxon>
        <taxon>Chromadorea</taxon>
        <taxon>Rhabditida</taxon>
        <taxon>Spirurina</taxon>
        <taxon>Spiruromorpha</taxon>
        <taxon>Filarioidea</taxon>
        <taxon>Onchocercidae</taxon>
        <taxon>Wuchereria</taxon>
    </lineage>
</organism>
<dbReference type="InterPro" id="IPR016024">
    <property type="entry name" value="ARM-type_fold"/>
</dbReference>
<evidence type="ECO:0000256" key="6">
    <source>
        <dbReference type="ARBA" id="ARBA00023212"/>
    </source>
</evidence>
<dbReference type="GO" id="GO:0030951">
    <property type="term" value="P:establishment or maintenance of microtubule cytoskeleton polarity"/>
    <property type="evidence" value="ECO:0007669"/>
    <property type="project" value="InterPro"/>
</dbReference>
<evidence type="ECO:0000256" key="10">
    <source>
        <dbReference type="SAM" id="MobiDB-lite"/>
    </source>
</evidence>
<evidence type="ECO:0000256" key="5">
    <source>
        <dbReference type="ARBA" id="ARBA00022776"/>
    </source>
</evidence>
<accession>A0A1I8EUQ9</accession>
<dbReference type="FunFam" id="1.25.10.10:FF:000050">
    <property type="entry name" value="Cytoskeleton-associated protein 5 isoform X1"/>
    <property type="match status" value="1"/>
</dbReference>
<evidence type="ECO:0000256" key="3">
    <source>
        <dbReference type="ARBA" id="ARBA00022618"/>
    </source>
</evidence>
<evidence type="ECO:0000256" key="9">
    <source>
        <dbReference type="PROSITE-ProRule" id="PRU00103"/>
    </source>
</evidence>
<dbReference type="Gene3D" id="1.25.10.10">
    <property type="entry name" value="Leucine-rich Repeat Variant"/>
    <property type="match status" value="3"/>
</dbReference>
<dbReference type="SUPFAM" id="SSF48371">
    <property type="entry name" value="ARM repeat"/>
    <property type="match status" value="1"/>
</dbReference>
<feature type="compositionally biased region" description="Polar residues" evidence="10">
    <location>
        <begin position="913"/>
        <end position="922"/>
    </location>
</feature>
<dbReference type="PANTHER" id="PTHR12609">
    <property type="entry name" value="MICROTUBULE ASSOCIATED PROTEIN XMAP215"/>
    <property type="match status" value="1"/>
</dbReference>
<dbReference type="GO" id="GO:0005813">
    <property type="term" value="C:centrosome"/>
    <property type="evidence" value="ECO:0007669"/>
    <property type="project" value="UniProtKB-SubCell"/>
</dbReference>
<keyword evidence="4" id="KW-0677">Repeat</keyword>
<comment type="subcellular location">
    <subcellularLocation>
        <location evidence="1">Cytoplasm</location>
        <location evidence="1">Cytoskeleton</location>
        <location evidence="1">Microtubule organizing center</location>
        <location evidence="1">Centrosome</location>
    </subcellularLocation>
</comment>
<keyword evidence="6" id="KW-0206">Cytoskeleton</keyword>
<evidence type="ECO:0000259" key="11">
    <source>
        <dbReference type="SMART" id="SM01349"/>
    </source>
</evidence>
<keyword evidence="2" id="KW-0963">Cytoplasm</keyword>
<dbReference type="GO" id="GO:0061863">
    <property type="term" value="F:microtubule plus end polymerase"/>
    <property type="evidence" value="ECO:0007669"/>
    <property type="project" value="InterPro"/>
</dbReference>
<evidence type="ECO:0000313" key="12">
    <source>
        <dbReference type="WBParaSite" id="maker-PairedContig_4955-snap-gene-0.6-mRNA-1"/>
    </source>
</evidence>